<proteinExistence type="predicted"/>
<dbReference type="InterPro" id="IPR010982">
    <property type="entry name" value="Lambda_DNA-bd_dom_sf"/>
</dbReference>
<evidence type="ECO:0000259" key="2">
    <source>
        <dbReference type="PROSITE" id="PS50943"/>
    </source>
</evidence>
<dbReference type="InterPro" id="IPR001387">
    <property type="entry name" value="Cro/C1-type_HTH"/>
</dbReference>
<evidence type="ECO:0000313" key="4">
    <source>
        <dbReference type="Proteomes" id="UP000265719"/>
    </source>
</evidence>
<dbReference type="Pfam" id="PF01381">
    <property type="entry name" value="HTH_3"/>
    <property type="match status" value="1"/>
</dbReference>
<dbReference type="RefSeq" id="WP_147416995.1">
    <property type="nucleotide sequence ID" value="NZ_CP063196.1"/>
</dbReference>
<sequence length="467" mass="50914">MICGNCGHDHTKRKCGCIPDVFWQQADVREAVARSDVTRIVRLLRARTDLTQEAIANMTGLSQGMVSQVESGKRSLRNQTKKSRALEGLGVPQVLPQESACGDTRTDVDQRSSVPMDPTSHGMSSHPCFSDPTSSAGSLGLLHCLPDTADDLVVGMLTDELRQLASAYVHHPLPPLVPRLVALRNRAFGYCRSGARPRLLQRLLLAAGASTLLLAHAAQNLGDRYAASAHLAAARRCAEYAEHDQLRSWVLGSAALFAEWLPAPDTAAQHASHSYTLMSSGHTAIRAAAVEARAFARLGDRTRALQALDRLQHADAIERTHDDFGITFGGLFTFPQAKQEFYRGSVHLLLGDTATARHHAAAALKAYRSGPAQERSYGDEALACVDLVTALLRLGDLEGAERGLSALLQLPKEKRIQQLFPALAALSQLLSQPQFRRNAHVREMRERIRCYRVLDVSMTGIALPLPQ</sequence>
<feature type="region of interest" description="Disordered" evidence="1">
    <location>
        <begin position="97"/>
        <end position="130"/>
    </location>
</feature>
<dbReference type="SMART" id="SM00530">
    <property type="entry name" value="HTH_XRE"/>
    <property type="match status" value="1"/>
</dbReference>
<evidence type="ECO:0000256" key="1">
    <source>
        <dbReference type="SAM" id="MobiDB-lite"/>
    </source>
</evidence>
<protein>
    <submittedName>
        <fullName evidence="3">Helix-turn-helix transcriptional regulator</fullName>
    </submittedName>
</protein>
<evidence type="ECO:0000313" key="3">
    <source>
        <dbReference type="EMBL" id="UOE21387.1"/>
    </source>
</evidence>
<dbReference type="SUPFAM" id="SSF47413">
    <property type="entry name" value="lambda repressor-like DNA-binding domains"/>
    <property type="match status" value="1"/>
</dbReference>
<gene>
    <name evidence="3" type="ORF">NI17_009860</name>
</gene>
<feature type="domain" description="HTH cro/C1-type" evidence="2">
    <location>
        <begin position="41"/>
        <end position="95"/>
    </location>
</feature>
<reference evidence="3" key="1">
    <citation type="submission" date="2020-10" db="EMBL/GenBank/DDBJ databases">
        <title>De novo genome project of the cellulose decomposer Thermobifida halotolerans type strain.</title>
        <authorList>
            <person name="Nagy I."/>
            <person name="Horvath B."/>
            <person name="Kukolya J."/>
            <person name="Nagy I."/>
            <person name="Orsini M."/>
        </authorList>
    </citation>
    <scope>NUCLEOTIDE SEQUENCE</scope>
    <source>
        <strain evidence="3">DSM 44931</strain>
    </source>
</reference>
<dbReference type="Gene3D" id="1.10.260.40">
    <property type="entry name" value="lambda repressor-like DNA-binding domains"/>
    <property type="match status" value="1"/>
</dbReference>
<dbReference type="AlphaFoldDB" id="A0AA97LZW2"/>
<dbReference type="PROSITE" id="PS50943">
    <property type="entry name" value="HTH_CROC1"/>
    <property type="match status" value="1"/>
</dbReference>
<dbReference type="KEGG" id="thao:NI17_009860"/>
<dbReference type="Proteomes" id="UP000265719">
    <property type="component" value="Chromosome"/>
</dbReference>
<name>A0AA97LZW2_9ACTN</name>
<dbReference type="EMBL" id="CP063196">
    <property type="protein sequence ID" value="UOE21387.1"/>
    <property type="molecule type" value="Genomic_DNA"/>
</dbReference>
<dbReference type="GO" id="GO:0003677">
    <property type="term" value="F:DNA binding"/>
    <property type="evidence" value="ECO:0007669"/>
    <property type="project" value="InterPro"/>
</dbReference>
<accession>A0AA97LZW2</accession>
<dbReference type="CDD" id="cd00093">
    <property type="entry name" value="HTH_XRE"/>
    <property type="match status" value="1"/>
</dbReference>
<keyword evidence="4" id="KW-1185">Reference proteome</keyword>
<organism evidence="3 4">
    <name type="scientific">Thermobifida halotolerans</name>
    <dbReference type="NCBI Taxonomy" id="483545"/>
    <lineage>
        <taxon>Bacteria</taxon>
        <taxon>Bacillati</taxon>
        <taxon>Actinomycetota</taxon>
        <taxon>Actinomycetes</taxon>
        <taxon>Streptosporangiales</taxon>
        <taxon>Nocardiopsidaceae</taxon>
        <taxon>Thermobifida</taxon>
    </lineage>
</organism>